<dbReference type="EMBL" id="QZJW01000002">
    <property type="protein sequence ID" value="RJO62236.1"/>
    <property type="molecule type" value="Genomic_DNA"/>
</dbReference>
<organism evidence="2 3">
    <name type="scientific">candidate division WS5 bacterium</name>
    <dbReference type="NCBI Taxonomy" id="2093353"/>
    <lineage>
        <taxon>Bacteria</taxon>
        <taxon>candidate division WS5</taxon>
    </lineage>
</organism>
<dbReference type="Pfam" id="PF18885">
    <property type="entry name" value="DUF5648"/>
    <property type="match status" value="1"/>
</dbReference>
<protein>
    <recommendedName>
        <fullName evidence="1">DUF5648 domain-containing protein</fullName>
    </recommendedName>
</protein>
<name>A0A419DGG8_9BACT</name>
<comment type="caution">
    <text evidence="2">The sequence shown here is derived from an EMBL/GenBank/DDBJ whole genome shotgun (WGS) entry which is preliminary data.</text>
</comment>
<dbReference type="InterPro" id="IPR043708">
    <property type="entry name" value="DUF5648"/>
</dbReference>
<reference evidence="2 3" key="1">
    <citation type="journal article" date="2017" name="ISME J.">
        <title>Energy and carbon metabolisms in a deep terrestrial subsurface fluid microbial community.</title>
        <authorList>
            <person name="Momper L."/>
            <person name="Jungbluth S.P."/>
            <person name="Lee M.D."/>
            <person name="Amend J.P."/>
        </authorList>
    </citation>
    <scope>NUCLEOTIDE SEQUENCE [LARGE SCALE GENOMIC DNA]</scope>
    <source>
        <strain evidence="2">SURF_29</strain>
    </source>
</reference>
<feature type="domain" description="DUF5648" evidence="1">
    <location>
        <begin position="597"/>
        <end position="685"/>
    </location>
</feature>
<dbReference type="AlphaFoldDB" id="A0A419DGG8"/>
<feature type="non-terminal residue" evidence="2">
    <location>
        <position position="687"/>
    </location>
</feature>
<proteinExistence type="predicted"/>
<evidence type="ECO:0000313" key="2">
    <source>
        <dbReference type="EMBL" id="RJO62236.1"/>
    </source>
</evidence>
<evidence type="ECO:0000313" key="3">
    <source>
        <dbReference type="Proteomes" id="UP000285655"/>
    </source>
</evidence>
<evidence type="ECO:0000259" key="1">
    <source>
        <dbReference type="Pfam" id="PF18885"/>
    </source>
</evidence>
<dbReference type="Proteomes" id="UP000285655">
    <property type="component" value="Unassembled WGS sequence"/>
</dbReference>
<gene>
    <name evidence="2" type="ORF">C4544_00060</name>
</gene>
<sequence length="687" mass="76771">MKNRDKNNTKKVLYRRTSTLSIVLIFIFFLIIILPQRVWGFDNSRVIDDSKFSNKGTMNESQIQSFLSSRGSYLASYTVPAERDIAWQGVVYHESPWLGPVGSEVNTTGWSAAKVIYNVSQWYGINPQVLLATLQKESSLVTNPSPPYYGLVQWAMGYAYTEGGIINACGTATNHNPTGSCAGFAMQMDWAGGGLKSWMNWANSHDSRAGQYYTGNTISIDGQAIYLGNGATAALYRYTPHIQTSFYNIFTLWFGSTIWNGPYVIANASSPEPRDYYLVDNGKKRYLSYATYVNWGLGKYPVDLVSSGTFNNYPTDTALNRFVRDESGNIFIIDKGERKWVPSWPAFDLWGFNRADILTISSITLNYLPRGINFSYIVKEPDPSPNIYLIDSGTKRHILNGDLLGHLGVPTINIGVVSAELLNTLSSGNDFTSFLIKGSGADEFALSKGKKRYISNRDLFDDWNFNLSDINIVNDSTLSLLSSGSNLSYLMQRPNGNAVYFIENKGKKTIREWDTFNHWRFLETNIFTLHSSANFNALSNKSDLTRLPSSSVDGKIYLVDGGKKRAVQSPLAFNLFGLNWNKVSESLPETMAILPDGNSINVPTGCSASCVNVYRFYDHKLGTHFYTAATIEKNNLLKSPTIYRYEGISNSGESSQQPGTIAVHRFYNYKNGTHFYTANQAEATYVN</sequence>
<accession>A0A419DGG8</accession>